<dbReference type="GO" id="GO:0006811">
    <property type="term" value="P:monoatomic ion transport"/>
    <property type="evidence" value="ECO:0007669"/>
    <property type="project" value="InterPro"/>
</dbReference>
<dbReference type="InterPro" id="IPR003032">
    <property type="entry name" value="Ryanodine_rcpt"/>
</dbReference>
<dbReference type="PANTHER" id="PTHR31563">
    <property type="entry name" value="ION CHANNEL POLLUX-RELATED"/>
    <property type="match status" value="1"/>
</dbReference>
<evidence type="ECO:0000259" key="2">
    <source>
        <dbReference type="Pfam" id="PF02026"/>
    </source>
</evidence>
<dbReference type="PANTHER" id="PTHR31563:SF10">
    <property type="entry name" value="ION CHANNEL POLLUX-RELATED"/>
    <property type="match status" value="1"/>
</dbReference>
<evidence type="ECO:0000313" key="4">
    <source>
        <dbReference type="Proteomes" id="UP000248079"/>
    </source>
</evidence>
<dbReference type="Gene3D" id="6.20.350.10">
    <property type="match status" value="1"/>
</dbReference>
<comment type="caution">
    <text evidence="3">The sequence shown here is derived from an EMBL/GenBank/DDBJ whole genome shotgun (WGS) entry which is preliminary data.</text>
</comment>
<dbReference type="Pfam" id="PF02026">
    <property type="entry name" value="RyR"/>
    <property type="match status" value="1"/>
</dbReference>
<protein>
    <recommendedName>
        <fullName evidence="2">Ryanodine receptor Ryr domain-containing protein</fullName>
    </recommendedName>
</protein>
<dbReference type="OrthoDB" id="713222at2"/>
<feature type="transmembrane region" description="Helical" evidence="1">
    <location>
        <begin position="48"/>
        <end position="65"/>
    </location>
</feature>
<keyword evidence="4" id="KW-1185">Reference proteome</keyword>
<dbReference type="EMBL" id="QFLI01000005">
    <property type="protein sequence ID" value="PXY00922.1"/>
    <property type="molecule type" value="Genomic_DNA"/>
</dbReference>
<dbReference type="RefSeq" id="WP_110361287.1">
    <property type="nucleotide sequence ID" value="NZ_QFLI01000005.1"/>
</dbReference>
<organism evidence="3 4">
    <name type="scientific">Marinifilum breve</name>
    <dbReference type="NCBI Taxonomy" id="2184082"/>
    <lineage>
        <taxon>Bacteria</taxon>
        <taxon>Pseudomonadati</taxon>
        <taxon>Bacteroidota</taxon>
        <taxon>Bacteroidia</taxon>
        <taxon>Marinilabiliales</taxon>
        <taxon>Marinifilaceae</taxon>
    </lineage>
</organism>
<dbReference type="AlphaFoldDB" id="A0A2V3ZWR5"/>
<feature type="domain" description="Ryanodine receptor Ryr" evidence="2">
    <location>
        <begin position="549"/>
        <end position="603"/>
    </location>
</feature>
<evidence type="ECO:0000256" key="1">
    <source>
        <dbReference type="SAM" id="Phobius"/>
    </source>
</evidence>
<sequence length="619" mass="72638">MERIVEFFSVNVNWLGFYVSFGIILSFIVISFGKLFRKRVDRLLSGKLISQLVVLLILSTGIIWFCQSLHTLFIKVDGTATGNWNSVLHFIDPGAIQENKFKGTEFLLAFLTSFLGLVLMGGILISVFTNNYNQRVERFKKGFGNYSFKNHLIIYGYDHMSLPLIKDYLLESGDIVLVSEKNVEEIYRYIRSNLSPKEERRVYLLQGVRNINEEIERTYPHRANRIVILGEDKEEGRDSKNMDCFVKIAEFISKKHSSSGFGNKLLKKVDCHIHFEEQQTYSIAKEYNLPEKYKDVINFTPFSFYDLWANKTLVQGLQIKERNLSLDYQSLNRESEKYVHLVLIGYNRMSHAIAVEAGRIAHYPNFIKGDKKTKITIIDKMAEEHEMAFKNAYPGIDQLEDITYEFRQDNIFSSESKEFLSNLIQDENCLPYIMVCFNSSEMSLSVGMNLPKEFYDTEIPIIIRQRHTHELHNQTFSNVYFFGTEGIALDFKKMKMYEEYAAEYNDVYNEIFGYDTAWDELPQDKKWANRYVIDAIPNFYRNSIQNCILSDEIAELEHRRWCAERIFTGRVFDPVKDERLKKHPLLVPYKELGIKIQYQNRKLSEVYRKIDIPKMDIQL</sequence>
<feature type="transmembrane region" description="Helical" evidence="1">
    <location>
        <begin position="15"/>
        <end position="36"/>
    </location>
</feature>
<evidence type="ECO:0000313" key="3">
    <source>
        <dbReference type="EMBL" id="PXY00922.1"/>
    </source>
</evidence>
<proteinExistence type="predicted"/>
<gene>
    <name evidence="3" type="ORF">DF185_13580</name>
</gene>
<feature type="transmembrane region" description="Helical" evidence="1">
    <location>
        <begin position="106"/>
        <end position="128"/>
    </location>
</feature>
<dbReference type="Proteomes" id="UP000248079">
    <property type="component" value="Unassembled WGS sequence"/>
</dbReference>
<name>A0A2V3ZWR5_9BACT</name>
<keyword evidence="1" id="KW-0812">Transmembrane</keyword>
<keyword evidence="1" id="KW-1133">Transmembrane helix</keyword>
<dbReference type="InterPro" id="IPR044849">
    <property type="entry name" value="CASTOR/POLLUX/SYM8-like"/>
</dbReference>
<keyword evidence="1" id="KW-0472">Membrane</keyword>
<reference evidence="3 4" key="1">
    <citation type="submission" date="2018-05" db="EMBL/GenBank/DDBJ databases">
        <title>Marinifilum breve JC075T sp. nov., a marine bacterium isolated from Yongle Blue Hole in the South China Sea.</title>
        <authorList>
            <person name="Fu T."/>
        </authorList>
    </citation>
    <scope>NUCLEOTIDE SEQUENCE [LARGE SCALE GENOMIC DNA]</scope>
    <source>
        <strain evidence="3 4">JC075</strain>
    </source>
</reference>
<accession>A0A2V3ZWR5</accession>